<evidence type="ECO:0000313" key="2">
    <source>
        <dbReference type="EMBL" id="OUS43220.1"/>
    </source>
</evidence>
<feature type="region of interest" description="Disordered" evidence="1">
    <location>
        <begin position="162"/>
        <end position="211"/>
    </location>
</feature>
<dbReference type="AlphaFoldDB" id="A0A1Y5I161"/>
<dbReference type="EMBL" id="KZ155832">
    <property type="protein sequence ID" value="OUS43220.1"/>
    <property type="molecule type" value="Genomic_DNA"/>
</dbReference>
<evidence type="ECO:0000256" key="1">
    <source>
        <dbReference type="SAM" id="MobiDB-lite"/>
    </source>
</evidence>
<name>A0A1Y5I161_OSTTA</name>
<sequence>MNASPNSLANSNNSPSYQSSLNPVASSLASMCALSSPPNTLMFISNTLTCASTSKSRCSITFRTERSNAVLFPNVAMASRASTSVTANPSELPNPFTPSHVIGRSSSRGYACVTYASSVEKNIDFTSSRISMISFRDRLAGILLGAPDAFEGTATVIKTATSAAKTRAPRRGMVGGPRAARSAVSSGTERGPSGADGSDESVRARKNHSLQ</sequence>
<reference evidence="2" key="1">
    <citation type="submission" date="2017-04" db="EMBL/GenBank/DDBJ databases">
        <title>Population genomics of picophytoplankton unveils novel chromosome hypervariability.</title>
        <authorList>
            <consortium name="DOE Joint Genome Institute"/>
            <person name="Blanc-Mathieu R."/>
            <person name="Krasovec M."/>
            <person name="Hebrard M."/>
            <person name="Yau S."/>
            <person name="Desgranges E."/>
            <person name="Martin J."/>
            <person name="Schackwitz W."/>
            <person name="Kuo A."/>
            <person name="Salin G."/>
            <person name="Donnadieu C."/>
            <person name="Desdevises Y."/>
            <person name="Sanchez-Ferandin S."/>
            <person name="Moreau H."/>
            <person name="Rivals E."/>
            <person name="Grigoriev I.V."/>
            <person name="Grimsley N."/>
            <person name="Eyre-Walker A."/>
            <person name="Piganeau G."/>
        </authorList>
    </citation>
    <scope>NUCLEOTIDE SEQUENCE [LARGE SCALE GENOMIC DNA]</scope>
    <source>
        <strain evidence="2">RCC 1115</strain>
    </source>
</reference>
<organism evidence="2">
    <name type="scientific">Ostreococcus tauri</name>
    <name type="common">Marine green alga</name>
    <dbReference type="NCBI Taxonomy" id="70448"/>
    <lineage>
        <taxon>Eukaryota</taxon>
        <taxon>Viridiplantae</taxon>
        <taxon>Chlorophyta</taxon>
        <taxon>Mamiellophyceae</taxon>
        <taxon>Mamiellales</taxon>
        <taxon>Bathycoccaceae</taxon>
        <taxon>Ostreococcus</taxon>
    </lineage>
</organism>
<proteinExistence type="predicted"/>
<accession>A0A1Y5I161</accession>
<protein>
    <submittedName>
        <fullName evidence="2">Uncharacterized protein</fullName>
    </submittedName>
</protein>
<gene>
    <name evidence="2" type="ORF">BE221DRAFT_207677</name>
</gene>
<dbReference type="Proteomes" id="UP000195557">
    <property type="component" value="Unassembled WGS sequence"/>
</dbReference>